<evidence type="ECO:0000313" key="1">
    <source>
        <dbReference type="EMBL" id="KKO71270.1"/>
    </source>
</evidence>
<evidence type="ECO:0000313" key="2">
    <source>
        <dbReference type="Proteomes" id="UP000078084"/>
    </source>
</evidence>
<name>A0A171KQV3_9BURK</name>
<dbReference type="EMBL" id="LBNE01000008">
    <property type="protein sequence ID" value="KKO71270.1"/>
    <property type="molecule type" value="Genomic_DNA"/>
</dbReference>
<organism evidence="1 2">
    <name type="scientific">Kerstersia gyiorum</name>
    <dbReference type="NCBI Taxonomy" id="206506"/>
    <lineage>
        <taxon>Bacteria</taxon>
        <taxon>Pseudomonadati</taxon>
        <taxon>Pseudomonadota</taxon>
        <taxon>Betaproteobacteria</taxon>
        <taxon>Burkholderiales</taxon>
        <taxon>Alcaligenaceae</taxon>
        <taxon>Kerstersia</taxon>
    </lineage>
</organism>
<gene>
    <name evidence="1" type="ORF">AAV32_12005</name>
</gene>
<accession>A0A171KQV3</accession>
<proteinExistence type="predicted"/>
<dbReference type="Proteomes" id="UP000078084">
    <property type="component" value="Unassembled WGS sequence"/>
</dbReference>
<reference evidence="1 2" key="1">
    <citation type="submission" date="2015-04" db="EMBL/GenBank/DDBJ databases">
        <title>Genome sequence of Kerstersia gyiorum CG1.</title>
        <authorList>
            <person name="Greninger A.L."/>
            <person name="Kozyreva V."/>
            <person name="Chaturvedi V."/>
        </authorList>
    </citation>
    <scope>NUCLEOTIDE SEQUENCE [LARGE SCALE GENOMIC DNA]</scope>
    <source>
        <strain evidence="1 2">CG1</strain>
    </source>
</reference>
<protein>
    <submittedName>
        <fullName evidence="1">Uncharacterized protein</fullName>
    </submittedName>
</protein>
<comment type="caution">
    <text evidence="1">The sequence shown here is derived from an EMBL/GenBank/DDBJ whole genome shotgun (WGS) entry which is preliminary data.</text>
</comment>
<sequence length="98" mass="11097">MQAWLEIDVQRILPAAIRISSAPGRHDGQQLAASRAIRLSRGQETLARHIKLIFGFPFIFRLGYPVRAHGALIQPAPGNSRSRWHRNRQKLVALQSRP</sequence>
<dbReference type="AlphaFoldDB" id="A0A171KQV3"/>
<dbReference type="STRING" id="206506.AAV32_12005"/>
<keyword evidence="2" id="KW-1185">Reference proteome</keyword>